<evidence type="ECO:0000256" key="4">
    <source>
        <dbReference type="SAM" id="SignalP"/>
    </source>
</evidence>
<dbReference type="InterPro" id="IPR008930">
    <property type="entry name" value="Terpenoid_cyclase/PrenylTrfase"/>
</dbReference>
<reference evidence="6 7" key="1">
    <citation type="submission" date="2016-02" db="EMBL/GenBank/DDBJ databases">
        <authorList>
            <person name="Wen L."/>
            <person name="He K."/>
            <person name="Yang H."/>
        </authorList>
    </citation>
    <scope>NUCLEOTIDE SEQUENCE [LARGE SCALE GENOMIC DNA]</scope>
    <source>
        <strain evidence="6 7">DSM 22607</strain>
    </source>
</reference>
<dbReference type="SUPFAM" id="SSF48239">
    <property type="entry name" value="Terpenoid cyclases/Protein prenyltransferases"/>
    <property type="match status" value="1"/>
</dbReference>
<evidence type="ECO:0000313" key="7">
    <source>
        <dbReference type="Proteomes" id="UP000070366"/>
    </source>
</evidence>
<dbReference type="InterPro" id="IPR011493">
    <property type="entry name" value="GLUG"/>
</dbReference>
<feature type="region of interest" description="Disordered" evidence="2">
    <location>
        <begin position="32"/>
        <end position="81"/>
    </location>
</feature>
<sequence>MKRNKRILAVFLAVVMLFSITGTAMAEEVPATAEAPAAEGTPQETRAPEASASPAPPASPELEKAPDPSAAESVQPEVSSSAAPAADMAVMALEEDEGLGALSLAADGEYTLISSPDDLLAVMKDPSYWTAKLKVTAPIDMSGITTAQPIGSGATPFSGTFDGNGQTISNLTITSSTGYTGLFGHITGAVQDVVLKGAEITDTNESYTKGMGILAGYNKGTVSGCKVTDSSLSVRYSYAGGAVGNNEGIITNSSVTGSTVTSESAATMGYTGGFAGYNNKTVSQCYVSGGTVQFTGTNGRGTEIGGFVGRNSNSIDECYTTAAVESTSNKAGGFAGNITNGQIENSFSAGEVTGSKYIGGFSGNIDGGKFVSCYTISPVVSQGTSTGKYNYFGKFYGGGLAFSSSAAKAFYLSTASIAGHGTENDHTADNYFSGKTESELKTLAGTLGSAWTQDDSKNGGYPYLVNVQAPEGSGGSTGPAELAQPSGLKWTDATASWNAVTGAESYTVKLYKNTDTLVDTYTNIAGTSRDFKAVITETGDYSFTVQAIAPSGSTDYTDGRESAGSAAYSFVKKDDQGFILISTPDELLALAEAAADLTKNYKLANDLDMEGLAGKVIGKYNNGASGEKAFTGIFDGDGHTIRNLSIAGEALFSYVGTDGIVRNLTLGHAAVEFTGNDSNGAPAALVSNNKGIIEKCFSIQSSVVSKYNNRVGGLVGNNEGTIRQCGVSGGSVTYQNTGMMTGGLVGRNTGSVSESFSSASVSGYRAVGGFVGGAEDGAVTDCYAAGTVNGNNEAAGFAGMLSSPAVLTNVYASVDVAASAGTGGPLVGGKGFSFNTVGTVTNGYYNSDKLKPDTEVVSVAATAKTAAEMKTAGFASLLGNAWKADTGSDGRIINNGYPYLVNAAPAADTPAAGPLSVQILIANWDAKTYQFIKPAVPFTVKAEGENITAEQVMQAAQAAGQMTYSAEQSSTGTFIKAINGKTLEEPEGWMFTINDKQSPVGVSSARIKSGDKIVWYEGTAANGYKAPTWAEMTAPAPVQYETIATQEQLVALMDSTNQAVDWAKNYKLAANIDLSGITASPIGSEAVPFSGIFDGNGHKIENLKIKKSIGSQNIGLFGVIEGASLLNLTVENAFVEGGSKIGVLVGMARADIVNEKANLIGNCHVSGALNATGTSVIKQTDAGGLVGINDGGSKEGKSAFSMIDRCTSSVEVTASTGSADNTESGHVGGLVGWNKGNISQCEATGNVFGGNSTGGFVGSNYGNASIYRSHAAGNVVGGYTTGGFAGSIGMGTSVERCYAAGNVVAIEDGYGYYFGGFAGSVSGTVKECVSTGTLTPGWSYNGGFAGAFDGTIWSYNDDLLTLKDCYGNSETSLGTKIKGLGNYISGAHEATDSAAEKTALTKEQAAAKLQEMLAAQAKEEADKTALKQEAEKYESHVTIPNTVEENTDITSLVAKLKSGETPDNNIKVMYRETGENNYVTSSDQPLGRYKLVRKNTSLGPVEEQVMLLFTQDGETVAQPVTVELQGAKSSASANDVISTIAGSYKNLSYEDSASDWAAFDMAAYVGADKVFASGNAKVNFIKESISHIRANNATDYERLVLMMTALHMDAQQYVDVIANLPDRRLNTVNAQAFALLAYDSGNYTLPSGAVNTREKAVEYLLANRNADGGWSYLPGESEAGMTAIVLSALAPYQDKMEVASAIADALDYLSAAQSSNGGYTYYGEENSNDAAMVVIALTSLGIDANTDSRFVKNGNSVYQNLMSFVTPDNRFGYTGHTTADALATEQGFRALVAYSRLTTSGYNIYSVAGSLQEWMKPVQDTDKDTGITIGTDTTVVPKGTVVKVEKIESGPDFALAQKAIGKDASGFVLFQIQLLDTDGNPVQPNGKVRVGIPVPAGYDTARLAIYRIAADGTRVEYTVTVEGDMAYFETDHFSLYALAEKAESTDAVSGAATPQTGDAQDIGGYAVLLAVAAAAVFAVLVLDRRRRRRN</sequence>
<protein>
    <submittedName>
        <fullName evidence="6">LPXTG-motif protein cell wall anchor domain protein</fullName>
    </submittedName>
</protein>
<dbReference type="Gene3D" id="2.160.20.110">
    <property type="match status" value="4"/>
</dbReference>
<dbReference type="InterPro" id="IPR027954">
    <property type="entry name" value="Transcobalamin-like_C"/>
</dbReference>
<gene>
    <name evidence="6" type="ORF">HMPREF3293_02022</name>
</gene>
<proteinExistence type="predicted"/>
<dbReference type="EMBL" id="LSZW01000063">
    <property type="protein sequence ID" value="KXK64782.1"/>
    <property type="molecule type" value="Genomic_DNA"/>
</dbReference>
<feature type="coiled-coil region" evidence="1">
    <location>
        <begin position="1409"/>
        <end position="1436"/>
    </location>
</feature>
<evidence type="ECO:0000259" key="5">
    <source>
        <dbReference type="PROSITE" id="PS50206"/>
    </source>
</evidence>
<feature type="compositionally biased region" description="Low complexity" evidence="2">
    <location>
        <begin position="32"/>
        <end position="53"/>
    </location>
</feature>
<comment type="caution">
    <text evidence="6">The sequence shown here is derived from an EMBL/GenBank/DDBJ whole genome shotgun (WGS) entry which is preliminary data.</text>
</comment>
<keyword evidence="3" id="KW-1133">Transmembrane helix</keyword>
<evidence type="ECO:0000256" key="3">
    <source>
        <dbReference type="SAM" id="Phobius"/>
    </source>
</evidence>
<keyword evidence="3" id="KW-0812">Transmembrane</keyword>
<dbReference type="Pfam" id="PF07581">
    <property type="entry name" value="Glug"/>
    <property type="match status" value="2"/>
</dbReference>
<keyword evidence="3" id="KW-0472">Membrane</keyword>
<evidence type="ECO:0000256" key="2">
    <source>
        <dbReference type="SAM" id="MobiDB-lite"/>
    </source>
</evidence>
<dbReference type="PATRIC" id="fig|626937.4.peg.1999"/>
<dbReference type="Proteomes" id="UP000070366">
    <property type="component" value="Unassembled WGS sequence"/>
</dbReference>
<dbReference type="STRING" id="626937.HMPREF3293_02022"/>
<dbReference type="InterPro" id="IPR001763">
    <property type="entry name" value="Rhodanese-like_dom"/>
</dbReference>
<feature type="transmembrane region" description="Helical" evidence="3">
    <location>
        <begin position="1962"/>
        <end position="1982"/>
    </location>
</feature>
<keyword evidence="7" id="KW-1185">Reference proteome</keyword>
<dbReference type="Pfam" id="PF14478">
    <property type="entry name" value="DUF4430"/>
    <property type="match status" value="1"/>
</dbReference>
<keyword evidence="1" id="KW-0175">Coiled coil</keyword>
<dbReference type="InterPro" id="IPR013783">
    <property type="entry name" value="Ig-like_fold"/>
</dbReference>
<organism evidence="6 7">
    <name type="scientific">Christensenella minuta</name>
    <dbReference type="NCBI Taxonomy" id="626937"/>
    <lineage>
        <taxon>Bacteria</taxon>
        <taxon>Bacillati</taxon>
        <taxon>Bacillota</taxon>
        <taxon>Clostridia</taxon>
        <taxon>Christensenellales</taxon>
        <taxon>Christensenellaceae</taxon>
        <taxon>Christensenella</taxon>
    </lineage>
</organism>
<dbReference type="Gene3D" id="2.60.40.10">
    <property type="entry name" value="Immunoglobulins"/>
    <property type="match status" value="1"/>
</dbReference>
<name>A0A136Q273_9FIRM</name>
<evidence type="ECO:0000313" key="6">
    <source>
        <dbReference type="EMBL" id="KXK64782.1"/>
    </source>
</evidence>
<feature type="chain" id="PRO_5007478602" evidence="4">
    <location>
        <begin position="27"/>
        <end position="1990"/>
    </location>
</feature>
<accession>A0A136Q273</accession>
<feature type="signal peptide" evidence="4">
    <location>
        <begin position="1"/>
        <end position="26"/>
    </location>
</feature>
<dbReference type="Gene3D" id="2.170.130.30">
    <property type="match status" value="1"/>
</dbReference>
<dbReference type="CDD" id="cd00688">
    <property type="entry name" value="ISOPREN_C2_like"/>
    <property type="match status" value="1"/>
</dbReference>
<feature type="domain" description="Rhodanese" evidence="5">
    <location>
        <begin position="1787"/>
        <end position="1823"/>
    </location>
</feature>
<dbReference type="PROSITE" id="PS50206">
    <property type="entry name" value="RHODANESE_3"/>
    <property type="match status" value="1"/>
</dbReference>
<dbReference type="RefSeq" id="WP_066518220.1">
    <property type="nucleotide sequence ID" value="NZ_CABMOF010000001.1"/>
</dbReference>
<evidence type="ECO:0000256" key="1">
    <source>
        <dbReference type="SAM" id="Coils"/>
    </source>
</evidence>
<keyword evidence="4" id="KW-0732">Signal</keyword>
<dbReference type="Gene3D" id="1.50.10.20">
    <property type="match status" value="1"/>
</dbReference>